<evidence type="ECO:0000256" key="6">
    <source>
        <dbReference type="SAM" id="MobiDB-lite"/>
    </source>
</evidence>
<dbReference type="GO" id="GO:0005634">
    <property type="term" value="C:nucleus"/>
    <property type="evidence" value="ECO:0007669"/>
    <property type="project" value="UniProtKB-SubCell"/>
</dbReference>
<gene>
    <name evidence="8" type="ORF">K493DRAFT_259815</name>
</gene>
<dbReference type="CDD" id="cd14705">
    <property type="entry name" value="bZIP_Zip1"/>
    <property type="match status" value="1"/>
</dbReference>
<comment type="subcellular location">
    <subcellularLocation>
        <location evidence="1">Nucleus</location>
    </subcellularLocation>
</comment>
<keyword evidence="3" id="KW-0238">DNA-binding</keyword>
<accession>A0A1Y1YE00</accession>
<evidence type="ECO:0000259" key="7">
    <source>
        <dbReference type="PROSITE" id="PS50217"/>
    </source>
</evidence>
<dbReference type="PROSITE" id="PS00036">
    <property type="entry name" value="BZIP_BASIC"/>
    <property type="match status" value="1"/>
</dbReference>
<dbReference type="PANTHER" id="PTHR13044">
    <property type="entry name" value="ACTIVATING TRANSCRIPTION FACTOR ATF 4/5"/>
    <property type="match status" value="1"/>
</dbReference>
<evidence type="ECO:0000256" key="1">
    <source>
        <dbReference type="ARBA" id="ARBA00004123"/>
    </source>
</evidence>
<feature type="domain" description="BZIP" evidence="7">
    <location>
        <begin position="165"/>
        <end position="228"/>
    </location>
</feature>
<evidence type="ECO:0000256" key="3">
    <source>
        <dbReference type="ARBA" id="ARBA00023125"/>
    </source>
</evidence>
<dbReference type="PROSITE" id="PS50217">
    <property type="entry name" value="BZIP"/>
    <property type="match status" value="1"/>
</dbReference>
<proteinExistence type="predicted"/>
<comment type="caution">
    <text evidence="8">The sequence shown here is derived from an EMBL/GenBank/DDBJ whole genome shotgun (WGS) entry which is preliminary data.</text>
</comment>
<dbReference type="Pfam" id="PF07716">
    <property type="entry name" value="bZIP_2"/>
    <property type="match status" value="1"/>
</dbReference>
<keyword evidence="5" id="KW-0539">Nucleus</keyword>
<evidence type="ECO:0000256" key="4">
    <source>
        <dbReference type="ARBA" id="ARBA00023163"/>
    </source>
</evidence>
<reference evidence="8 9" key="1">
    <citation type="submission" date="2016-07" db="EMBL/GenBank/DDBJ databases">
        <title>Pervasive Adenine N6-methylation of Active Genes in Fungi.</title>
        <authorList>
            <consortium name="DOE Joint Genome Institute"/>
            <person name="Mondo S.J."/>
            <person name="Dannebaum R.O."/>
            <person name="Kuo R.C."/>
            <person name="Labutti K."/>
            <person name="Haridas S."/>
            <person name="Kuo A."/>
            <person name="Salamov A."/>
            <person name="Ahrendt S.R."/>
            <person name="Lipzen A."/>
            <person name="Sullivan W."/>
            <person name="Andreopoulos W.B."/>
            <person name="Clum A."/>
            <person name="Lindquist E."/>
            <person name="Daum C."/>
            <person name="Ramamoorthy G.K."/>
            <person name="Gryganskyi A."/>
            <person name="Culley D."/>
            <person name="Magnuson J.K."/>
            <person name="James T.Y."/>
            <person name="O'Malley M.A."/>
            <person name="Stajich J.E."/>
            <person name="Spatafora J.W."/>
            <person name="Visel A."/>
            <person name="Grigoriev I.V."/>
        </authorList>
    </citation>
    <scope>NUCLEOTIDE SEQUENCE [LARGE SCALE GENOMIC DNA]</scope>
    <source>
        <strain evidence="8 9">CBS 931.73</strain>
    </source>
</reference>
<name>A0A1Y1YE00_9FUNG</name>
<evidence type="ECO:0000313" key="8">
    <source>
        <dbReference type="EMBL" id="ORX96271.1"/>
    </source>
</evidence>
<feature type="compositionally biased region" description="Polar residues" evidence="6">
    <location>
        <begin position="122"/>
        <end position="132"/>
    </location>
</feature>
<dbReference type="InterPro" id="IPR004827">
    <property type="entry name" value="bZIP"/>
</dbReference>
<protein>
    <recommendedName>
        <fullName evidence="7">BZIP domain-containing protein</fullName>
    </recommendedName>
</protein>
<evidence type="ECO:0000256" key="2">
    <source>
        <dbReference type="ARBA" id="ARBA00023015"/>
    </source>
</evidence>
<dbReference type="OrthoDB" id="1939598at2759"/>
<dbReference type="AlphaFoldDB" id="A0A1Y1YE00"/>
<dbReference type="GO" id="GO:0001228">
    <property type="term" value="F:DNA-binding transcription activator activity, RNA polymerase II-specific"/>
    <property type="evidence" value="ECO:0007669"/>
    <property type="project" value="TreeGrafter"/>
</dbReference>
<dbReference type="PANTHER" id="PTHR13044:SF14">
    <property type="entry name" value="CRYPTOCEPHAL, ISOFORM A"/>
    <property type="match status" value="1"/>
</dbReference>
<dbReference type="GO" id="GO:0000977">
    <property type="term" value="F:RNA polymerase II transcription regulatory region sequence-specific DNA binding"/>
    <property type="evidence" value="ECO:0007669"/>
    <property type="project" value="TreeGrafter"/>
</dbReference>
<dbReference type="InParanoid" id="A0A1Y1YE00"/>
<dbReference type="InterPro" id="IPR046347">
    <property type="entry name" value="bZIP_sf"/>
</dbReference>
<evidence type="ECO:0000313" key="9">
    <source>
        <dbReference type="Proteomes" id="UP000193498"/>
    </source>
</evidence>
<dbReference type="EMBL" id="MCFE01000158">
    <property type="protein sequence ID" value="ORX96271.1"/>
    <property type="molecule type" value="Genomic_DNA"/>
</dbReference>
<keyword evidence="9" id="KW-1185">Reference proteome</keyword>
<evidence type="ECO:0000256" key="5">
    <source>
        <dbReference type="ARBA" id="ARBA00023242"/>
    </source>
</evidence>
<feature type="region of interest" description="Disordered" evidence="6">
    <location>
        <begin position="102"/>
        <end position="144"/>
    </location>
</feature>
<dbReference type="Gene3D" id="1.20.5.170">
    <property type="match status" value="1"/>
</dbReference>
<keyword evidence="4" id="KW-0804">Transcription</keyword>
<keyword evidence="2" id="KW-0805">Transcription regulation</keyword>
<organism evidence="8 9">
    <name type="scientific">Basidiobolus meristosporus CBS 931.73</name>
    <dbReference type="NCBI Taxonomy" id="1314790"/>
    <lineage>
        <taxon>Eukaryota</taxon>
        <taxon>Fungi</taxon>
        <taxon>Fungi incertae sedis</taxon>
        <taxon>Zoopagomycota</taxon>
        <taxon>Entomophthoromycotina</taxon>
        <taxon>Basidiobolomycetes</taxon>
        <taxon>Basidiobolales</taxon>
        <taxon>Basidiobolaceae</taxon>
        <taxon>Basidiobolus</taxon>
    </lineage>
</organism>
<dbReference type="FunCoup" id="A0A1Y1YE00">
    <property type="interactions" value="236"/>
</dbReference>
<sequence>MDISGQFNGVLFNYEQDRLNLDLWSSASMCFDPATSFHLDSFPLLDTTNNAQMNSVLSDSPSQLSIFPCFSDSSSTLGPPSSPELIHSPPFSPISTSATPFSAAGMHKSSPASFTPILPNGIPQSDITSTKEVSPPKRKLNPDREASRAALLAAAANDPKLAAKLESLEDKRRRNTAASARFRIKKKQREEALEKTTKELSVKTSLLENKVKELEMEVKWLQGLLIDKDPEFVNVVPPFKKQCI</sequence>
<dbReference type="SUPFAM" id="SSF57959">
    <property type="entry name" value="Leucine zipper domain"/>
    <property type="match status" value="1"/>
</dbReference>
<dbReference type="Proteomes" id="UP000193498">
    <property type="component" value="Unassembled WGS sequence"/>
</dbReference>
<dbReference type="STRING" id="1314790.A0A1Y1YE00"/>